<comment type="caution">
    <text evidence="9">The sequence shown here is derived from an EMBL/GenBank/DDBJ whole genome shotgun (WGS) entry which is preliminary data.</text>
</comment>
<dbReference type="SMART" id="SM00220">
    <property type="entry name" value="S_TKc"/>
    <property type="match status" value="1"/>
</dbReference>
<evidence type="ECO:0000313" key="10">
    <source>
        <dbReference type="Proteomes" id="UP000794436"/>
    </source>
</evidence>
<dbReference type="Proteomes" id="UP000794436">
    <property type="component" value="Unassembled WGS sequence"/>
</dbReference>
<dbReference type="PROSITE" id="PS00107">
    <property type="entry name" value="PROTEIN_KINASE_ATP"/>
    <property type="match status" value="1"/>
</dbReference>
<evidence type="ECO:0000256" key="6">
    <source>
        <dbReference type="PROSITE-ProRule" id="PRU10141"/>
    </source>
</evidence>
<dbReference type="Pfam" id="PF00069">
    <property type="entry name" value="Pkinase"/>
    <property type="match status" value="1"/>
</dbReference>
<dbReference type="GO" id="GO:0004674">
    <property type="term" value="F:protein serine/threonine kinase activity"/>
    <property type="evidence" value="ECO:0007669"/>
    <property type="project" value="UniProtKB-KW"/>
</dbReference>
<dbReference type="PROSITE" id="PS50011">
    <property type="entry name" value="PROTEIN_KINASE_DOM"/>
    <property type="match status" value="1"/>
</dbReference>
<evidence type="ECO:0000313" key="9">
    <source>
        <dbReference type="EMBL" id="TMW56693.1"/>
    </source>
</evidence>
<evidence type="ECO:0000256" key="4">
    <source>
        <dbReference type="ARBA" id="ARBA00022777"/>
    </source>
</evidence>
<dbReference type="SUPFAM" id="SSF56112">
    <property type="entry name" value="Protein kinase-like (PK-like)"/>
    <property type="match status" value="1"/>
</dbReference>
<proteinExistence type="inferred from homology"/>
<dbReference type="PROSITE" id="PS00108">
    <property type="entry name" value="PROTEIN_KINASE_ST"/>
    <property type="match status" value="1"/>
</dbReference>
<dbReference type="InterPro" id="IPR050494">
    <property type="entry name" value="Ser_Thr_dual-spec_kinase"/>
</dbReference>
<dbReference type="AlphaFoldDB" id="A0A8K1C5J4"/>
<feature type="binding site" evidence="6">
    <location>
        <position position="113"/>
    </location>
    <ligand>
        <name>ATP</name>
        <dbReference type="ChEBI" id="CHEBI:30616"/>
    </ligand>
</feature>
<organism evidence="9 10">
    <name type="scientific">Pythium oligandrum</name>
    <name type="common">Mycoparasitic fungus</name>
    <dbReference type="NCBI Taxonomy" id="41045"/>
    <lineage>
        <taxon>Eukaryota</taxon>
        <taxon>Sar</taxon>
        <taxon>Stramenopiles</taxon>
        <taxon>Oomycota</taxon>
        <taxon>Peronosporomycetes</taxon>
        <taxon>Pythiales</taxon>
        <taxon>Pythiaceae</taxon>
        <taxon>Pythium</taxon>
    </lineage>
</organism>
<name>A0A8K1C5J4_PYTOL</name>
<evidence type="ECO:0000256" key="5">
    <source>
        <dbReference type="ARBA" id="ARBA00022840"/>
    </source>
</evidence>
<keyword evidence="1 7" id="KW-0723">Serine/threonine-protein kinase</keyword>
<evidence type="ECO:0000256" key="2">
    <source>
        <dbReference type="ARBA" id="ARBA00022679"/>
    </source>
</evidence>
<keyword evidence="4" id="KW-0418">Kinase</keyword>
<protein>
    <recommendedName>
        <fullName evidence="8">Protein kinase domain-containing protein</fullName>
    </recommendedName>
</protein>
<dbReference type="InterPro" id="IPR011009">
    <property type="entry name" value="Kinase-like_dom_sf"/>
</dbReference>
<evidence type="ECO:0000256" key="1">
    <source>
        <dbReference type="ARBA" id="ARBA00022527"/>
    </source>
</evidence>
<comment type="similarity">
    <text evidence="7">Belongs to the protein kinase superfamily.</text>
</comment>
<dbReference type="PANTHER" id="PTHR24058">
    <property type="entry name" value="DUAL SPECIFICITY PROTEIN KINASE"/>
    <property type="match status" value="1"/>
</dbReference>
<feature type="domain" description="Protein kinase" evidence="8">
    <location>
        <begin position="80"/>
        <end position="412"/>
    </location>
</feature>
<evidence type="ECO:0000259" key="8">
    <source>
        <dbReference type="PROSITE" id="PS50011"/>
    </source>
</evidence>
<keyword evidence="5 6" id="KW-0067">ATP-binding</keyword>
<dbReference type="GO" id="GO:0005524">
    <property type="term" value="F:ATP binding"/>
    <property type="evidence" value="ECO:0007669"/>
    <property type="project" value="UniProtKB-UniRule"/>
</dbReference>
<dbReference type="OrthoDB" id="9332038at2759"/>
<dbReference type="PANTHER" id="PTHR24058:SF28">
    <property type="entry name" value="SERINE_THREONINE-PROTEIN KINASE MINIBRAIN"/>
    <property type="match status" value="1"/>
</dbReference>
<evidence type="ECO:0000256" key="3">
    <source>
        <dbReference type="ARBA" id="ARBA00022741"/>
    </source>
</evidence>
<keyword evidence="3 6" id="KW-0547">Nucleotide-binding</keyword>
<keyword evidence="2" id="KW-0808">Transferase</keyword>
<reference evidence="9" key="1">
    <citation type="submission" date="2019-03" db="EMBL/GenBank/DDBJ databases">
        <title>Long read genome sequence of the mycoparasitic Pythium oligandrum ATCC 38472 isolated from sugarbeet rhizosphere.</title>
        <authorList>
            <person name="Gaulin E."/>
        </authorList>
    </citation>
    <scope>NUCLEOTIDE SEQUENCE</scope>
    <source>
        <strain evidence="9">ATCC 38472_TT</strain>
    </source>
</reference>
<evidence type="ECO:0000256" key="7">
    <source>
        <dbReference type="RuleBase" id="RU000304"/>
    </source>
</evidence>
<dbReference type="Gene3D" id="1.10.510.10">
    <property type="entry name" value="Transferase(Phosphotransferase) domain 1"/>
    <property type="match status" value="2"/>
</dbReference>
<sequence>MAARALGGARRPLHETPVLQLTSKLIETYNFINSNYYAKHKLTQDGVFPRKKKSTHKEIKSQDDYQFQENEEEIFNGRYKVRGKKLGTGSFGQVVEAFDMQTGQEVAIKIVKKKKNFTTQAQTEISILETLNSTDHPGSRYIVHLRESFVHKEHQCLVFERLDSNLYELLRKTGFDGIGLKLLRKLTRQILKAMEYLADPNVNVIHCDLKPENILLVHRARSQLKIIDFGGSCLTEKQLYQYIQSRFYRSPEVLLGMKYTVAIDMWSLGCILVEMHTGKPLFGGSDHHDQLRRITNVLGQLPRELIESANPTFRREYFDEIVVSEGENRLTDYRLKLHKSTLGSQIVPETDSPITLSELIGAETGGPGGRRRESPDHTVEDYRRFVDLIQRMLDYNPATRITPTEALAHPFISAYRQYEKKEKKSKLLRSDQMRDVHSNFDLETHSMFVDSNMERLKQRRLHENLDGGH</sequence>
<dbReference type="EMBL" id="SPLM01000145">
    <property type="protein sequence ID" value="TMW56693.1"/>
    <property type="molecule type" value="Genomic_DNA"/>
</dbReference>
<gene>
    <name evidence="9" type="ORF">Poli38472_006703</name>
</gene>
<dbReference type="InterPro" id="IPR000719">
    <property type="entry name" value="Prot_kinase_dom"/>
</dbReference>
<accession>A0A8K1C5J4</accession>
<keyword evidence="10" id="KW-1185">Reference proteome</keyword>
<dbReference type="InterPro" id="IPR008271">
    <property type="entry name" value="Ser/Thr_kinase_AS"/>
</dbReference>
<dbReference type="InterPro" id="IPR017441">
    <property type="entry name" value="Protein_kinase_ATP_BS"/>
</dbReference>